<protein>
    <submittedName>
        <fullName evidence="1">Uncharacterized protein</fullName>
    </submittedName>
</protein>
<evidence type="ECO:0000313" key="1">
    <source>
        <dbReference type="EMBL" id="MBX69986.1"/>
    </source>
</evidence>
<sequence>MFHKTCNNTCHLTRSIVHLIAVITAITS</sequence>
<dbReference type="AlphaFoldDB" id="A0A2P2QSL2"/>
<proteinExistence type="predicted"/>
<accession>A0A2P2QSL2</accession>
<dbReference type="EMBL" id="GGEC01089502">
    <property type="protein sequence ID" value="MBX69986.1"/>
    <property type="molecule type" value="Transcribed_RNA"/>
</dbReference>
<reference evidence="1" key="1">
    <citation type="submission" date="2018-02" db="EMBL/GenBank/DDBJ databases">
        <title>Rhizophora mucronata_Transcriptome.</title>
        <authorList>
            <person name="Meera S.P."/>
            <person name="Sreeshan A."/>
            <person name="Augustine A."/>
        </authorList>
    </citation>
    <scope>NUCLEOTIDE SEQUENCE</scope>
    <source>
        <tissue evidence="1">Leaf</tissue>
    </source>
</reference>
<organism evidence="1">
    <name type="scientific">Rhizophora mucronata</name>
    <name type="common">Asiatic mangrove</name>
    <dbReference type="NCBI Taxonomy" id="61149"/>
    <lineage>
        <taxon>Eukaryota</taxon>
        <taxon>Viridiplantae</taxon>
        <taxon>Streptophyta</taxon>
        <taxon>Embryophyta</taxon>
        <taxon>Tracheophyta</taxon>
        <taxon>Spermatophyta</taxon>
        <taxon>Magnoliopsida</taxon>
        <taxon>eudicotyledons</taxon>
        <taxon>Gunneridae</taxon>
        <taxon>Pentapetalae</taxon>
        <taxon>rosids</taxon>
        <taxon>fabids</taxon>
        <taxon>Malpighiales</taxon>
        <taxon>Rhizophoraceae</taxon>
        <taxon>Rhizophora</taxon>
    </lineage>
</organism>
<name>A0A2P2QSL2_RHIMU</name>